<sequence length="358" mass="38759">MVTTSKLFCPKCGKETEAEGLCNACFAEKYVVFQVPQTLDVKICAKCPSYKIGELWVETSLDNYEDLAKKAAAKTVRAALSVSKEVDHPQITVVPEFTGPYVLVIHVTVTGSIEGRPVSTSADVEGRIRKETCDICSRMAGGYYEAVIQIRAEGRLPTKQEVDRCLKIIENVFVRASKAGDRLAFITDVFPLPEGADLYVGSTTCARQASRTIIDEYGGSLIESPKLVGAVGGKGVYRVTFAVRLPEIVAGDIVRMRNQVVLVEKLGKRTSGVDLTTGQNTSAPEDLKLEKIANRSEATKVVIVSEEGDSVQLLDPETYQAVTIRRPAFLKAGPGDEVPVIKTKDGLFILPGGGRGKE</sequence>
<accession>Q0W4Q5</accession>
<protein>
    <submittedName>
        <fullName evidence="2">Predicted nonsense mediated mRNA decay protein</fullName>
    </submittedName>
</protein>
<dbReference type="Pfam" id="PF04981">
    <property type="entry name" value="NMD3"/>
    <property type="match status" value="1"/>
</dbReference>
<gene>
    <name evidence="2" type="ORF">RCIX1354</name>
</gene>
<dbReference type="eggNOG" id="arCOG04149">
    <property type="taxonomic scope" value="Archaea"/>
</dbReference>
<organism evidence="2 3">
    <name type="scientific">Methanocella arvoryzae (strain DSM 22066 / NBRC 105507 / MRE50)</name>
    <dbReference type="NCBI Taxonomy" id="351160"/>
    <lineage>
        <taxon>Archaea</taxon>
        <taxon>Methanobacteriati</taxon>
        <taxon>Methanobacteriota</taxon>
        <taxon>Stenosarchaea group</taxon>
        <taxon>Methanomicrobia</taxon>
        <taxon>Methanocellales</taxon>
        <taxon>Methanocellaceae</taxon>
        <taxon>Methanocella</taxon>
    </lineage>
</organism>
<keyword evidence="3" id="KW-1185">Reference proteome</keyword>
<reference evidence="2 3" key="1">
    <citation type="journal article" date="2006" name="Science">
        <title>Genome of rice cluster I archaea -- the key methane producers in the rice rhizosphere.</title>
        <authorList>
            <person name="Erkel C."/>
            <person name="Kube M."/>
            <person name="Reinhardt R."/>
            <person name="Liesack W."/>
        </authorList>
    </citation>
    <scope>NUCLEOTIDE SEQUENCE [LARGE SCALE GENOMIC DNA]</scope>
    <source>
        <strain evidence="3">DSM 22066 / NBRC 105507 / MRE50</strain>
    </source>
</reference>
<dbReference type="RefSeq" id="WP_012035912.1">
    <property type="nucleotide sequence ID" value="NC_009464.1"/>
</dbReference>
<dbReference type="Proteomes" id="UP000000663">
    <property type="component" value="Chromosome"/>
</dbReference>
<proteinExistence type="predicted"/>
<dbReference type="OrthoDB" id="15051at2157"/>
<dbReference type="GeneID" id="5143993"/>
<dbReference type="GO" id="GO:0043023">
    <property type="term" value="F:ribosomal large subunit binding"/>
    <property type="evidence" value="ECO:0007669"/>
    <property type="project" value="InterPro"/>
</dbReference>
<dbReference type="STRING" id="351160.RCIX1354"/>
<dbReference type="EMBL" id="AM114193">
    <property type="protein sequence ID" value="CAJ36638.1"/>
    <property type="molecule type" value="Genomic_DNA"/>
</dbReference>
<evidence type="ECO:0000259" key="1">
    <source>
        <dbReference type="Pfam" id="PF04981"/>
    </source>
</evidence>
<dbReference type="InterPro" id="IPR007064">
    <property type="entry name" value="Nmd3_N"/>
</dbReference>
<feature type="domain" description="Nmd3 N-terminal" evidence="1">
    <location>
        <begin position="9"/>
        <end position="245"/>
    </location>
</feature>
<dbReference type="PANTHER" id="PTHR12746:SF2">
    <property type="entry name" value="60S RIBOSOMAL EXPORT PROTEIN NMD3"/>
    <property type="match status" value="1"/>
</dbReference>
<name>Q0W4Q5_METAR</name>
<dbReference type="KEGG" id="rci:RCIX1354"/>
<dbReference type="PATRIC" id="fig|351160.9.peg.1624"/>
<evidence type="ECO:0000313" key="2">
    <source>
        <dbReference type="EMBL" id="CAJ36638.1"/>
    </source>
</evidence>
<dbReference type="GO" id="GO:0005737">
    <property type="term" value="C:cytoplasm"/>
    <property type="evidence" value="ECO:0007669"/>
    <property type="project" value="TreeGrafter"/>
</dbReference>
<evidence type="ECO:0000313" key="3">
    <source>
        <dbReference type="Proteomes" id="UP000000663"/>
    </source>
</evidence>
<dbReference type="PANTHER" id="PTHR12746">
    <property type="entry name" value="NONSENSE-MEDIATED MRNA DECAY PROTEIN 3"/>
    <property type="match status" value="1"/>
</dbReference>
<dbReference type="InterPro" id="IPR039768">
    <property type="entry name" value="Nmd3"/>
</dbReference>
<dbReference type="AlphaFoldDB" id="Q0W4Q5"/>